<dbReference type="GO" id="GO:0008483">
    <property type="term" value="F:transaminase activity"/>
    <property type="evidence" value="ECO:0007669"/>
    <property type="project" value="UniProtKB-KW"/>
</dbReference>
<dbReference type="GO" id="GO:0030170">
    <property type="term" value="F:pyridoxal phosphate binding"/>
    <property type="evidence" value="ECO:0007669"/>
    <property type="project" value="InterPro"/>
</dbReference>
<dbReference type="CDD" id="cd06454">
    <property type="entry name" value="KBL_like"/>
    <property type="match status" value="1"/>
</dbReference>
<reference evidence="5 6" key="1">
    <citation type="submission" date="2019-06" db="EMBL/GenBank/DDBJ databases">
        <title>Genome sequence of Litorilinea aerophila BAA-2444.</title>
        <authorList>
            <person name="Maclea K.S."/>
            <person name="Maurais E.G."/>
            <person name="Iannazzi L.C."/>
        </authorList>
    </citation>
    <scope>NUCLEOTIDE SEQUENCE [LARGE SCALE GENOMIC DNA]</scope>
    <source>
        <strain evidence="5 6">ATCC BAA-2444</strain>
    </source>
</reference>
<dbReference type="InterPro" id="IPR004839">
    <property type="entry name" value="Aminotransferase_I/II_large"/>
</dbReference>
<evidence type="ECO:0000313" key="5">
    <source>
        <dbReference type="EMBL" id="TQE95633.1"/>
    </source>
</evidence>
<protein>
    <submittedName>
        <fullName evidence="5">Pyridoxal phosphate-dependent aminotransferase family protein</fullName>
    </submittedName>
</protein>
<comment type="caution">
    <text evidence="5">The sequence shown here is derived from an EMBL/GenBank/DDBJ whole genome shotgun (WGS) entry which is preliminary data.</text>
</comment>
<dbReference type="InterPro" id="IPR015422">
    <property type="entry name" value="PyrdxlP-dep_Trfase_small"/>
</dbReference>
<dbReference type="Gene3D" id="3.90.1150.10">
    <property type="entry name" value="Aspartate Aminotransferase, domain 1"/>
    <property type="match status" value="1"/>
</dbReference>
<dbReference type="Pfam" id="PF00155">
    <property type="entry name" value="Aminotran_1_2"/>
    <property type="match status" value="1"/>
</dbReference>
<dbReference type="Gene3D" id="3.40.640.10">
    <property type="entry name" value="Type I PLP-dependent aspartate aminotransferase-like (Major domain)"/>
    <property type="match status" value="1"/>
</dbReference>
<dbReference type="InterPro" id="IPR015421">
    <property type="entry name" value="PyrdxlP-dep_Trfase_major"/>
</dbReference>
<dbReference type="OrthoDB" id="9807157at2"/>
<comment type="cofactor">
    <cofactor evidence="1">
        <name>pyridoxal 5'-phosphate</name>
        <dbReference type="ChEBI" id="CHEBI:597326"/>
    </cofactor>
</comment>
<sequence length="462" mass="50335">MQALPAHPGRDGTLQGCRQTYIPSGCGVQPRNIQMLKRSKDMHVSPDWSTTDGVDAVANGSDTPPPQDGFTARIEALWERIENAKAEKVYYYLQPIDEIDGPWVQTENQRKLMFATYSYLGLLKHPRIIQAAQAAAEKYGTGTHGVRILGGTLDLHVALEERIARFAGREDAIVYSSGYVTNLATISTLVGRGDWVISDRWNHASIVDGCILAQGKFKRFRHNDMDDLERVLKHAPASAGKLVVADAVFSMDGDIFNLPDAVALCRKYNARLMVDEAHSLGVLGATGRGIEEHFDMPGAVDIKMGTLSKTIPGIGGYIAGDRKLITYLRHSARGFVFSAALPPQVTAAILTAFDVLEEEGVALNRILQRNVEHFISGLKAAGFDTGMTCTPIVPIMVQTEERAMGMTKYCQDHGIFVLPVLPPAVPEGTARLRANVTAAHTPEDIDFALEVFVQAGKQVGVI</sequence>
<keyword evidence="5" id="KW-0032">Aminotransferase</keyword>
<accession>A0A540VHK8</accession>
<dbReference type="AlphaFoldDB" id="A0A540VHK8"/>
<organism evidence="5 6">
    <name type="scientific">Litorilinea aerophila</name>
    <dbReference type="NCBI Taxonomy" id="1204385"/>
    <lineage>
        <taxon>Bacteria</taxon>
        <taxon>Bacillati</taxon>
        <taxon>Chloroflexota</taxon>
        <taxon>Caldilineae</taxon>
        <taxon>Caldilineales</taxon>
        <taxon>Caldilineaceae</taxon>
        <taxon>Litorilinea</taxon>
    </lineage>
</organism>
<evidence type="ECO:0000313" key="6">
    <source>
        <dbReference type="Proteomes" id="UP000317371"/>
    </source>
</evidence>
<evidence type="ECO:0000256" key="2">
    <source>
        <dbReference type="ARBA" id="ARBA00022679"/>
    </source>
</evidence>
<keyword evidence="2 5" id="KW-0808">Transferase</keyword>
<dbReference type="PANTHER" id="PTHR13693:SF3">
    <property type="entry name" value="LD36009P"/>
    <property type="match status" value="1"/>
</dbReference>
<dbReference type="Proteomes" id="UP000317371">
    <property type="component" value="Unassembled WGS sequence"/>
</dbReference>
<feature type="region of interest" description="Disordered" evidence="3">
    <location>
        <begin position="42"/>
        <end position="68"/>
    </location>
</feature>
<dbReference type="InParanoid" id="A0A540VHK8"/>
<evidence type="ECO:0000256" key="1">
    <source>
        <dbReference type="ARBA" id="ARBA00001933"/>
    </source>
</evidence>
<evidence type="ECO:0000256" key="3">
    <source>
        <dbReference type="SAM" id="MobiDB-lite"/>
    </source>
</evidence>
<dbReference type="InterPro" id="IPR015424">
    <property type="entry name" value="PyrdxlP-dep_Trfase"/>
</dbReference>
<dbReference type="PANTHER" id="PTHR13693">
    <property type="entry name" value="CLASS II AMINOTRANSFERASE/8-AMINO-7-OXONONANOATE SYNTHASE"/>
    <property type="match status" value="1"/>
</dbReference>
<keyword evidence="6" id="KW-1185">Reference proteome</keyword>
<proteinExistence type="predicted"/>
<dbReference type="SUPFAM" id="SSF53383">
    <property type="entry name" value="PLP-dependent transferases"/>
    <property type="match status" value="1"/>
</dbReference>
<dbReference type="InterPro" id="IPR050087">
    <property type="entry name" value="AON_synthase_class-II"/>
</dbReference>
<gene>
    <name evidence="5" type="ORF">FKZ61_10925</name>
</gene>
<dbReference type="EMBL" id="VIGC01000012">
    <property type="protein sequence ID" value="TQE95633.1"/>
    <property type="molecule type" value="Genomic_DNA"/>
</dbReference>
<feature type="domain" description="Aminotransferase class I/classII large" evidence="4">
    <location>
        <begin position="111"/>
        <end position="451"/>
    </location>
</feature>
<evidence type="ECO:0000259" key="4">
    <source>
        <dbReference type="Pfam" id="PF00155"/>
    </source>
</evidence>
<name>A0A540VHK8_9CHLR</name>